<feature type="repeat" description="NHL" evidence="2">
    <location>
        <begin position="260"/>
        <end position="289"/>
    </location>
</feature>
<dbReference type="InterPro" id="IPR011042">
    <property type="entry name" value="6-blade_b-propeller_TolB-like"/>
</dbReference>
<protein>
    <recommendedName>
        <fullName evidence="5">NHL repeat-containing protein</fullName>
    </recommendedName>
</protein>
<gene>
    <name evidence="3" type="ORF">SPARVUS_LOCUS12290375</name>
</gene>
<sequence length="289" mass="30721">MSVASCSRGSVVCDTSFGGWGVLFNPTGTAFCYSTGCLLVAHDGKKRLSRFTKNGNLVHEMGEKSSSENGLVYAISVAVTLDGFVAVTDAGDHSLKVYSQAGKCTLIVKKPFLLPWGLAINAENEVIVSDTNANSLVLVAANFSQGGIKKIVNICLYLSQPKEIAVCQANGSVIVVEHLAKDNKNSSSTRIKILNNKMKILKQIDSFSLSFFLPLDVHTSGVAFDQEGNILVADVNNRCVICLNKLEEGNALKYVVASGLSYPVAIAVIEDGSIAVLDSGNHSVLVYSP</sequence>
<keyword evidence="4" id="KW-1185">Reference proteome</keyword>
<name>A0ABN9FKZ3_9NEOB</name>
<keyword evidence="1" id="KW-0677">Repeat</keyword>
<dbReference type="InterPro" id="IPR050952">
    <property type="entry name" value="TRIM-NHL_E3_ligases"/>
</dbReference>
<dbReference type="Pfam" id="PF01436">
    <property type="entry name" value="NHL"/>
    <property type="match status" value="2"/>
</dbReference>
<accession>A0ABN9FKZ3</accession>
<evidence type="ECO:0008006" key="5">
    <source>
        <dbReference type="Google" id="ProtNLM"/>
    </source>
</evidence>
<proteinExistence type="predicted"/>
<dbReference type="PANTHER" id="PTHR24104:SF47">
    <property type="entry name" value="E3 UBIQUITIN-PROTEIN LIGASE NHLRC1"/>
    <property type="match status" value="1"/>
</dbReference>
<organism evidence="3 4">
    <name type="scientific">Staurois parvus</name>
    <dbReference type="NCBI Taxonomy" id="386267"/>
    <lineage>
        <taxon>Eukaryota</taxon>
        <taxon>Metazoa</taxon>
        <taxon>Chordata</taxon>
        <taxon>Craniata</taxon>
        <taxon>Vertebrata</taxon>
        <taxon>Euteleostomi</taxon>
        <taxon>Amphibia</taxon>
        <taxon>Batrachia</taxon>
        <taxon>Anura</taxon>
        <taxon>Neobatrachia</taxon>
        <taxon>Ranoidea</taxon>
        <taxon>Ranidae</taxon>
        <taxon>Staurois</taxon>
    </lineage>
</organism>
<evidence type="ECO:0000313" key="4">
    <source>
        <dbReference type="Proteomes" id="UP001162483"/>
    </source>
</evidence>
<dbReference type="Proteomes" id="UP001162483">
    <property type="component" value="Unassembled WGS sequence"/>
</dbReference>
<evidence type="ECO:0000313" key="3">
    <source>
        <dbReference type="EMBL" id="CAI9597716.1"/>
    </source>
</evidence>
<reference evidence="3" key="1">
    <citation type="submission" date="2023-05" db="EMBL/GenBank/DDBJ databases">
        <authorList>
            <person name="Stuckert A."/>
        </authorList>
    </citation>
    <scope>NUCLEOTIDE SEQUENCE</scope>
</reference>
<dbReference type="CDD" id="cd14961">
    <property type="entry name" value="NHL_TRIM32_like"/>
    <property type="match status" value="1"/>
</dbReference>
<dbReference type="InterPro" id="IPR001258">
    <property type="entry name" value="NHL_repeat"/>
</dbReference>
<dbReference type="SUPFAM" id="SSF101898">
    <property type="entry name" value="NHL repeat"/>
    <property type="match status" value="1"/>
</dbReference>
<dbReference type="PANTHER" id="PTHR24104">
    <property type="entry name" value="E3 UBIQUITIN-PROTEIN LIGASE NHLRC1-RELATED"/>
    <property type="match status" value="1"/>
</dbReference>
<comment type="caution">
    <text evidence="3">The sequence shown here is derived from an EMBL/GenBank/DDBJ whole genome shotgun (WGS) entry which is preliminary data.</text>
</comment>
<feature type="repeat" description="NHL" evidence="2">
    <location>
        <begin position="220"/>
        <end position="246"/>
    </location>
</feature>
<dbReference type="Gene3D" id="2.120.10.30">
    <property type="entry name" value="TolB, C-terminal domain"/>
    <property type="match status" value="2"/>
</dbReference>
<dbReference type="EMBL" id="CATNWA010017064">
    <property type="protein sequence ID" value="CAI9597716.1"/>
    <property type="molecule type" value="Genomic_DNA"/>
</dbReference>
<feature type="repeat" description="NHL" evidence="2">
    <location>
        <begin position="109"/>
        <end position="142"/>
    </location>
</feature>
<evidence type="ECO:0000256" key="1">
    <source>
        <dbReference type="ARBA" id="ARBA00022737"/>
    </source>
</evidence>
<evidence type="ECO:0000256" key="2">
    <source>
        <dbReference type="PROSITE-ProRule" id="PRU00504"/>
    </source>
</evidence>
<dbReference type="PROSITE" id="PS51125">
    <property type="entry name" value="NHL"/>
    <property type="match status" value="3"/>
</dbReference>